<dbReference type="OrthoDB" id="2590590at2759"/>
<reference evidence="2 3" key="1">
    <citation type="journal article" date="2012" name="Appl. Environ. Microbiol.">
        <title>Short-read sequencing for genomic analysis of the brown rot fungus Fibroporia radiculosa.</title>
        <authorList>
            <person name="Tang J.D."/>
            <person name="Perkins A.D."/>
            <person name="Sonstegard T.S."/>
            <person name="Schroeder S.G."/>
            <person name="Burgess S.C."/>
            <person name="Diehl S.V."/>
        </authorList>
    </citation>
    <scope>NUCLEOTIDE SEQUENCE [LARGE SCALE GENOMIC DNA]</scope>
    <source>
        <strain evidence="2 3">TFFH 294</strain>
    </source>
</reference>
<evidence type="ECO:0000256" key="1">
    <source>
        <dbReference type="SAM" id="MobiDB-lite"/>
    </source>
</evidence>
<dbReference type="HOGENOM" id="CLU_012233_0_0_1"/>
<dbReference type="Proteomes" id="UP000006352">
    <property type="component" value="Unassembled WGS sequence"/>
</dbReference>
<feature type="compositionally biased region" description="Polar residues" evidence="1">
    <location>
        <begin position="312"/>
        <end position="327"/>
    </location>
</feature>
<sequence>MSYDQPQQFDLPLSPERDETGGDDLPTYDDLATQHGPNSRFGRWRQWIEKRAAERYADVTPDELERRRARGWGIQAGDAEPDSKYSSEASSQTRTFQPEQLHVQTHLSASQIPASPALPSEPSPPAALIPEVISPSRLQLCQFGSRFLPHTTSPIRCLLPILNDQFLLIGHDNGLSVLDMFPREWTDQGIMEKGPADAEIRHIWEGEAVYQMSILENESTGQGTPQGVVLALVGPDFDPTKEQEGIRTLRMYNLASLVSLAKWAVTRKIQQPLNLRRLHGSNRLGHTKRQNRQQPSLTRGLRNLVIDSPIVQPQSSSDASTEPQASYSDVADSPMYSKRLPPRPSERSDSIDSQRSWEFVDDMPLLWAAHYTPLASAGSRLLNTSVLFYDLWRNENQRSRGGALLAVATKSNIFLYEAPKGERAFRLIKEFYTPLTARSITFVQQSVMDTISRSSSDSLPRAGGHSQRHSRVVSLGITGTRYPNQLSLFVIFEKKAGIIRIADSAVGEVDLYEESGGLQQFLSAANTNPSTSRKSRASWDGGRAFTKEHRGSWVPPAKFTIPDTANDSLSKSMYVLTRGKQSHIVPHPLPPCISVLPPYRILVWSSPPTRVNCRVCMPSRGPPPFLQIVAFGEEGLEVIEIPLQSLSEPERKGKRREDDPVWRAISVIGGDTGFLCAGGHWSRPFHQLLARSSSATSTDSVDSSTSWSSHALAEKMRVHEGIYGWVWKGLEDWRVFWVGGTGAEPKDEDNESNV</sequence>
<dbReference type="RefSeq" id="XP_012177526.1">
    <property type="nucleotide sequence ID" value="XM_012322136.1"/>
</dbReference>
<feature type="compositionally biased region" description="Basic residues" evidence="1">
    <location>
        <begin position="280"/>
        <end position="291"/>
    </location>
</feature>
<dbReference type="EMBL" id="HE796873">
    <property type="protein sequence ID" value="CCL98243.1"/>
    <property type="molecule type" value="Genomic_DNA"/>
</dbReference>
<protein>
    <submittedName>
        <fullName evidence="2">Uncharacterized protein</fullName>
    </submittedName>
</protein>
<feature type="region of interest" description="Disordered" evidence="1">
    <location>
        <begin position="1"/>
        <end position="39"/>
    </location>
</feature>
<feature type="compositionally biased region" description="Polar residues" evidence="1">
    <location>
        <begin position="84"/>
        <end position="111"/>
    </location>
</feature>
<feature type="region of interest" description="Disordered" evidence="1">
    <location>
        <begin position="71"/>
        <end position="124"/>
    </location>
</feature>
<keyword evidence="3" id="KW-1185">Reference proteome</keyword>
<feature type="region of interest" description="Disordered" evidence="1">
    <location>
        <begin position="312"/>
        <end position="353"/>
    </location>
</feature>
<dbReference type="GeneID" id="24093154"/>
<evidence type="ECO:0000313" key="2">
    <source>
        <dbReference type="EMBL" id="CCL98243.1"/>
    </source>
</evidence>
<feature type="region of interest" description="Disordered" evidence="1">
    <location>
        <begin position="280"/>
        <end position="299"/>
    </location>
</feature>
<dbReference type="InParanoid" id="J7SCM6"/>
<evidence type="ECO:0000313" key="3">
    <source>
        <dbReference type="Proteomes" id="UP000006352"/>
    </source>
</evidence>
<accession>J7SCM6</accession>
<dbReference type="AlphaFoldDB" id="J7SCM6"/>
<name>J7SCM6_9APHY</name>
<proteinExistence type="predicted"/>
<organism evidence="2 3">
    <name type="scientific">Fibroporia radiculosa</name>
    <dbReference type="NCBI Taxonomy" id="599839"/>
    <lineage>
        <taxon>Eukaryota</taxon>
        <taxon>Fungi</taxon>
        <taxon>Dikarya</taxon>
        <taxon>Basidiomycota</taxon>
        <taxon>Agaricomycotina</taxon>
        <taxon>Agaricomycetes</taxon>
        <taxon>Polyporales</taxon>
        <taxon>Fibroporiaceae</taxon>
        <taxon>Fibroporia</taxon>
    </lineage>
</organism>
<gene>
    <name evidence="2" type="ORF">FIBRA_00237</name>
</gene>
<dbReference type="STRING" id="599839.J7SCM6"/>